<feature type="active site" description="GMP-histidine intermediate" evidence="18">
    <location>
        <position position="56"/>
    </location>
</feature>
<evidence type="ECO:0000256" key="15">
    <source>
        <dbReference type="ARBA" id="ARBA00023134"/>
    </source>
</evidence>
<evidence type="ECO:0000256" key="5">
    <source>
        <dbReference type="ARBA" id="ARBA00004692"/>
    </source>
</evidence>
<dbReference type="GO" id="GO:0009236">
    <property type="term" value="P:cobalamin biosynthetic process"/>
    <property type="evidence" value="ECO:0007669"/>
    <property type="project" value="UniProtKB-UniPathway"/>
</dbReference>
<evidence type="ECO:0000256" key="3">
    <source>
        <dbReference type="ARBA" id="ARBA00001522"/>
    </source>
</evidence>
<evidence type="ECO:0000256" key="12">
    <source>
        <dbReference type="ARBA" id="ARBA00022741"/>
    </source>
</evidence>
<dbReference type="InterPro" id="IPR027417">
    <property type="entry name" value="P-loop_NTPase"/>
</dbReference>
<comment type="catalytic activity">
    <reaction evidence="3">
        <text>adenosylcob(III)inamide + GTP = adenosylcob(III)inamide phosphate + GDP + H(+)</text>
        <dbReference type="Rhea" id="RHEA:15765"/>
        <dbReference type="ChEBI" id="CHEBI:2480"/>
        <dbReference type="ChEBI" id="CHEBI:15378"/>
        <dbReference type="ChEBI" id="CHEBI:37565"/>
        <dbReference type="ChEBI" id="CHEBI:58189"/>
        <dbReference type="ChEBI" id="CHEBI:58502"/>
        <dbReference type="EC" id="2.7.1.156"/>
    </reaction>
</comment>
<keyword evidence="13" id="KW-0418">Kinase</keyword>
<dbReference type="EMBL" id="JXRR01000001">
    <property type="protein sequence ID" value="KIL52698.1"/>
    <property type="molecule type" value="Genomic_DNA"/>
</dbReference>
<dbReference type="EC" id="2.7.7.62" evidence="9"/>
<dbReference type="GO" id="GO:0008820">
    <property type="term" value="F:cobinamide phosphate guanylyltransferase activity"/>
    <property type="evidence" value="ECO:0007669"/>
    <property type="project" value="UniProtKB-EC"/>
</dbReference>
<evidence type="ECO:0000256" key="2">
    <source>
        <dbReference type="ARBA" id="ARBA00000711"/>
    </source>
</evidence>
<comment type="catalytic activity">
    <reaction evidence="1">
        <text>adenosylcob(III)inamide + ATP = adenosylcob(III)inamide phosphate + ADP + H(+)</text>
        <dbReference type="Rhea" id="RHEA:15769"/>
        <dbReference type="ChEBI" id="CHEBI:2480"/>
        <dbReference type="ChEBI" id="CHEBI:15378"/>
        <dbReference type="ChEBI" id="CHEBI:30616"/>
        <dbReference type="ChEBI" id="CHEBI:58502"/>
        <dbReference type="ChEBI" id="CHEBI:456216"/>
        <dbReference type="EC" id="2.7.1.156"/>
    </reaction>
</comment>
<dbReference type="PANTHER" id="PTHR34848">
    <property type="match status" value="1"/>
</dbReference>
<dbReference type="EC" id="2.7.1.156" evidence="8"/>
<evidence type="ECO:0000256" key="11">
    <source>
        <dbReference type="ARBA" id="ARBA00022679"/>
    </source>
</evidence>
<keyword evidence="14" id="KW-0067">ATP-binding</keyword>
<sequence>MAAGRIIIVIGGVRSGKTSWAEQTALQLAKDKNRRIVYLASGVSVDEEMKNRINRHQLDRRNENWMTIEQPVNLTEATKKLQNNDVVVWDCLTTWLTNEYIKYDNSSVNFSPENDLITLIEWAKKRLDTLFILSNEVLQEPVFTEGMTAHYQKKIGGLHQTAVRVSSIAIEMEAGLPLFRKGEWPG</sequence>
<protein>
    <recommendedName>
        <fullName evidence="16">Adenosylcobinamide kinase</fullName>
        <ecNumber evidence="8">2.7.1.156</ecNumber>
        <ecNumber evidence="9">2.7.7.62</ecNumber>
    </recommendedName>
    <alternativeName>
        <fullName evidence="17">Adenosylcobinamide-phosphate guanylyltransferase</fullName>
    </alternativeName>
</protein>
<dbReference type="InterPro" id="IPR003203">
    <property type="entry name" value="CobU/CobP"/>
</dbReference>
<keyword evidence="12 19" id="KW-0547">Nucleotide-binding</keyword>
<evidence type="ECO:0000256" key="7">
    <source>
        <dbReference type="ARBA" id="ARBA00007490"/>
    </source>
</evidence>
<comment type="function">
    <text evidence="4">Catalyzes ATP-dependent phosphorylation of adenosylcobinamide and addition of GMP to adenosylcobinamide phosphate.</text>
</comment>
<evidence type="ECO:0000256" key="18">
    <source>
        <dbReference type="PIRSR" id="PIRSR006135-1"/>
    </source>
</evidence>
<dbReference type="Pfam" id="PF02283">
    <property type="entry name" value="CobU"/>
    <property type="match status" value="1"/>
</dbReference>
<proteinExistence type="inferred from homology"/>
<dbReference type="GO" id="GO:0005524">
    <property type="term" value="F:ATP binding"/>
    <property type="evidence" value="ECO:0007669"/>
    <property type="project" value="UniProtKB-KW"/>
</dbReference>
<evidence type="ECO:0000256" key="19">
    <source>
        <dbReference type="PIRSR" id="PIRSR006135-2"/>
    </source>
</evidence>
<evidence type="ECO:0000256" key="10">
    <source>
        <dbReference type="ARBA" id="ARBA00022573"/>
    </source>
</evidence>
<dbReference type="PATRIC" id="fig|220754.4.peg.27"/>
<evidence type="ECO:0000256" key="17">
    <source>
        <dbReference type="ARBA" id="ARBA00030571"/>
    </source>
</evidence>
<gene>
    <name evidence="20" type="ORF">KR50_00270</name>
</gene>
<accession>A0A0C2W9I3</accession>
<keyword evidence="11" id="KW-0808">Transferase</keyword>
<dbReference type="OrthoDB" id="9799422at2"/>
<comment type="catalytic activity">
    <reaction evidence="2">
        <text>adenosylcob(III)inamide phosphate + GTP + H(+) = adenosylcob(III)inamide-GDP + diphosphate</text>
        <dbReference type="Rhea" id="RHEA:22712"/>
        <dbReference type="ChEBI" id="CHEBI:15378"/>
        <dbReference type="ChEBI" id="CHEBI:33019"/>
        <dbReference type="ChEBI" id="CHEBI:37565"/>
        <dbReference type="ChEBI" id="CHEBI:58502"/>
        <dbReference type="ChEBI" id="CHEBI:60487"/>
        <dbReference type="EC" id="2.7.7.62"/>
    </reaction>
</comment>
<dbReference type="UniPathway" id="UPA00148">
    <property type="reaction ID" value="UER00236"/>
</dbReference>
<feature type="binding site" evidence="19">
    <location>
        <begin position="40"/>
        <end position="42"/>
    </location>
    <ligand>
        <name>GTP</name>
        <dbReference type="ChEBI" id="CHEBI:37565"/>
    </ligand>
</feature>
<feature type="binding site" evidence="19">
    <location>
        <position position="90"/>
    </location>
    <ligand>
        <name>GTP</name>
        <dbReference type="ChEBI" id="CHEBI:37565"/>
    </ligand>
</feature>
<feature type="binding site" evidence="19">
    <location>
        <position position="69"/>
    </location>
    <ligand>
        <name>GTP</name>
        <dbReference type="ChEBI" id="CHEBI:37565"/>
    </ligand>
</feature>
<name>A0A0C2W9I3_9BACL</name>
<evidence type="ECO:0000313" key="20">
    <source>
        <dbReference type="EMBL" id="KIL52698.1"/>
    </source>
</evidence>
<evidence type="ECO:0000256" key="1">
    <source>
        <dbReference type="ARBA" id="ARBA00000312"/>
    </source>
</evidence>
<evidence type="ECO:0000313" key="21">
    <source>
        <dbReference type="Proteomes" id="UP000031972"/>
    </source>
</evidence>
<evidence type="ECO:0000256" key="9">
    <source>
        <dbReference type="ARBA" id="ARBA00012523"/>
    </source>
</evidence>
<dbReference type="GO" id="GO:0043752">
    <property type="term" value="F:adenosylcobinamide kinase activity"/>
    <property type="evidence" value="ECO:0007669"/>
    <property type="project" value="UniProtKB-EC"/>
</dbReference>
<evidence type="ECO:0000256" key="13">
    <source>
        <dbReference type="ARBA" id="ARBA00022777"/>
    </source>
</evidence>
<dbReference type="PANTHER" id="PTHR34848:SF1">
    <property type="entry name" value="BIFUNCTIONAL ADENOSYLCOBALAMIN BIOSYNTHESIS PROTEIN COBU"/>
    <property type="match status" value="1"/>
</dbReference>
<reference evidence="20 21" key="1">
    <citation type="submission" date="2015-01" db="EMBL/GenBank/DDBJ databases">
        <title>Jeotgalibacillus campisalis genome sequencing.</title>
        <authorList>
            <person name="Goh K.M."/>
            <person name="Chan K.-G."/>
            <person name="Yaakop A.S."/>
            <person name="Ee R."/>
            <person name="Gan H.M."/>
            <person name="Chan C.S."/>
        </authorList>
    </citation>
    <scope>NUCLEOTIDE SEQUENCE [LARGE SCALE GENOMIC DNA]</scope>
    <source>
        <strain evidence="20 21">SF-57</strain>
    </source>
</reference>
<comment type="similarity">
    <text evidence="7">Belongs to the CobU/CobP family.</text>
</comment>
<dbReference type="Proteomes" id="UP000031972">
    <property type="component" value="Unassembled WGS sequence"/>
</dbReference>
<keyword evidence="15 19" id="KW-0342">GTP-binding</keyword>
<organism evidence="20 21">
    <name type="scientific">Jeotgalibacillus campisalis</name>
    <dbReference type="NCBI Taxonomy" id="220754"/>
    <lineage>
        <taxon>Bacteria</taxon>
        <taxon>Bacillati</taxon>
        <taxon>Bacillota</taxon>
        <taxon>Bacilli</taxon>
        <taxon>Bacillales</taxon>
        <taxon>Caryophanaceae</taxon>
        <taxon>Jeotgalibacillus</taxon>
    </lineage>
</organism>
<evidence type="ECO:0000256" key="14">
    <source>
        <dbReference type="ARBA" id="ARBA00022840"/>
    </source>
</evidence>
<keyword evidence="21" id="KW-1185">Reference proteome</keyword>
<dbReference type="PIRSF" id="PIRSF006135">
    <property type="entry name" value="CobU"/>
    <property type="match status" value="1"/>
</dbReference>
<comment type="pathway">
    <text evidence="6">Cofactor biosynthesis; adenosylcobalamin biosynthesis; adenosylcobalamin from cob(II)yrinate a,c-diamide: step 5/7.</text>
</comment>
<evidence type="ECO:0000256" key="16">
    <source>
        <dbReference type="ARBA" id="ARBA00029570"/>
    </source>
</evidence>
<keyword evidence="10" id="KW-0169">Cobalamin biosynthesis</keyword>
<comment type="caution">
    <text evidence="20">The sequence shown here is derived from an EMBL/GenBank/DDBJ whole genome shotgun (WGS) entry which is preliminary data.</text>
</comment>
<comment type="pathway">
    <text evidence="5">Cofactor biosynthesis; adenosylcobalamin biosynthesis; adenosylcobalamin from cob(II)yrinate a,c-diamide: step 6/7.</text>
</comment>
<evidence type="ECO:0000256" key="6">
    <source>
        <dbReference type="ARBA" id="ARBA00005159"/>
    </source>
</evidence>
<dbReference type="SUPFAM" id="SSF52540">
    <property type="entry name" value="P-loop containing nucleoside triphosphate hydrolases"/>
    <property type="match status" value="1"/>
</dbReference>
<dbReference type="RefSeq" id="WP_041053378.1">
    <property type="nucleotide sequence ID" value="NZ_JXRR01000001.1"/>
</dbReference>
<dbReference type="Gene3D" id="3.40.50.300">
    <property type="entry name" value="P-loop containing nucleotide triphosphate hydrolases"/>
    <property type="match status" value="1"/>
</dbReference>
<dbReference type="AlphaFoldDB" id="A0A0C2W9I3"/>
<evidence type="ECO:0000256" key="8">
    <source>
        <dbReference type="ARBA" id="ARBA00012016"/>
    </source>
</evidence>
<evidence type="ECO:0000256" key="4">
    <source>
        <dbReference type="ARBA" id="ARBA00003889"/>
    </source>
</evidence>
<dbReference type="GO" id="GO:0005525">
    <property type="term" value="F:GTP binding"/>
    <property type="evidence" value="ECO:0007669"/>
    <property type="project" value="UniProtKB-KW"/>
</dbReference>